<evidence type="ECO:0000256" key="1">
    <source>
        <dbReference type="ARBA" id="ARBA00022649"/>
    </source>
</evidence>
<name>A0ABN1HBP5_9ACTN</name>
<protein>
    <submittedName>
        <fullName evidence="2">Type II toxin-antitoxin system RelE/ParE family toxin</fullName>
    </submittedName>
</protein>
<dbReference type="InterPro" id="IPR007712">
    <property type="entry name" value="RelE/ParE_toxin"/>
</dbReference>
<accession>A0ABN1HBP5</accession>
<evidence type="ECO:0000313" key="3">
    <source>
        <dbReference type="Proteomes" id="UP001500957"/>
    </source>
</evidence>
<dbReference type="RefSeq" id="WP_344609032.1">
    <property type="nucleotide sequence ID" value="NZ_BAAAHE010000049.1"/>
</dbReference>
<dbReference type="EMBL" id="BAAAHE010000049">
    <property type="protein sequence ID" value="GAA0635752.1"/>
    <property type="molecule type" value="Genomic_DNA"/>
</dbReference>
<sequence>MKRRVLFESEAAAELTDAAHWYDDQHPGLGSAFLAAVEAAVCDIDQWPDAAPLISGFPVDLPVRQAAVRRFPYRVAYLVIDDVIRVLAVAHTRRKPRYWTDRTGWGDEPNASE</sequence>
<dbReference type="Gene3D" id="3.30.2310.20">
    <property type="entry name" value="RelE-like"/>
    <property type="match status" value="1"/>
</dbReference>
<reference evidence="2 3" key="1">
    <citation type="journal article" date="2019" name="Int. J. Syst. Evol. Microbiol.">
        <title>The Global Catalogue of Microorganisms (GCM) 10K type strain sequencing project: providing services to taxonomists for standard genome sequencing and annotation.</title>
        <authorList>
            <consortium name="The Broad Institute Genomics Platform"/>
            <consortium name="The Broad Institute Genome Sequencing Center for Infectious Disease"/>
            <person name="Wu L."/>
            <person name="Ma J."/>
        </authorList>
    </citation>
    <scope>NUCLEOTIDE SEQUENCE [LARGE SCALE GENOMIC DNA]</scope>
    <source>
        <strain evidence="2 3">JCM 10671</strain>
    </source>
</reference>
<evidence type="ECO:0000313" key="2">
    <source>
        <dbReference type="EMBL" id="GAA0635752.1"/>
    </source>
</evidence>
<keyword evidence="3" id="KW-1185">Reference proteome</keyword>
<keyword evidence="1" id="KW-1277">Toxin-antitoxin system</keyword>
<organism evidence="2 3">
    <name type="scientific">Sporichthya brevicatena</name>
    <dbReference type="NCBI Taxonomy" id="171442"/>
    <lineage>
        <taxon>Bacteria</taxon>
        <taxon>Bacillati</taxon>
        <taxon>Actinomycetota</taxon>
        <taxon>Actinomycetes</taxon>
        <taxon>Sporichthyales</taxon>
        <taxon>Sporichthyaceae</taxon>
        <taxon>Sporichthya</taxon>
    </lineage>
</organism>
<dbReference type="Pfam" id="PF05016">
    <property type="entry name" value="ParE_toxin"/>
    <property type="match status" value="1"/>
</dbReference>
<proteinExistence type="predicted"/>
<dbReference type="InterPro" id="IPR035093">
    <property type="entry name" value="RelE/ParE_toxin_dom_sf"/>
</dbReference>
<comment type="caution">
    <text evidence="2">The sequence shown here is derived from an EMBL/GenBank/DDBJ whole genome shotgun (WGS) entry which is preliminary data.</text>
</comment>
<dbReference type="Proteomes" id="UP001500957">
    <property type="component" value="Unassembled WGS sequence"/>
</dbReference>
<gene>
    <name evidence="2" type="ORF">GCM10009547_44910</name>
</gene>